<protein>
    <submittedName>
        <fullName evidence="1">Uncharacterized protein</fullName>
    </submittedName>
</protein>
<reference evidence="1" key="1">
    <citation type="submission" date="2014-09" db="EMBL/GenBank/DDBJ databases">
        <authorList>
            <person name="Magalhaes I.L.F."/>
            <person name="Oliveira U."/>
            <person name="Santos F.R."/>
            <person name="Vidigal T.H.D.A."/>
            <person name="Brescovit A.D."/>
            <person name="Santos A.J."/>
        </authorList>
    </citation>
    <scope>NUCLEOTIDE SEQUENCE</scope>
    <source>
        <tissue evidence="1">Shoot tissue taken approximately 20 cm above the soil surface</tissue>
    </source>
</reference>
<reference evidence="1" key="2">
    <citation type="journal article" date="2015" name="Data Brief">
        <title>Shoot transcriptome of the giant reed, Arundo donax.</title>
        <authorList>
            <person name="Barrero R.A."/>
            <person name="Guerrero F.D."/>
            <person name="Moolhuijzen P."/>
            <person name="Goolsby J.A."/>
            <person name="Tidwell J."/>
            <person name="Bellgard S.E."/>
            <person name="Bellgard M.I."/>
        </authorList>
    </citation>
    <scope>NUCLEOTIDE SEQUENCE</scope>
    <source>
        <tissue evidence="1">Shoot tissue taken approximately 20 cm above the soil surface</tissue>
    </source>
</reference>
<name>A0A0A8ZU58_ARUDO</name>
<accession>A0A0A8ZU58</accession>
<sequence>MTISPLHNHQKSPYSLSAIYQVVKNNLLLLALACRGSCCQLRTIVCSSCSLHNYGRCCHPRSSPCHASSDPPPRSGGPN</sequence>
<proteinExistence type="predicted"/>
<evidence type="ECO:0000313" key="1">
    <source>
        <dbReference type="EMBL" id="JAD41198.1"/>
    </source>
</evidence>
<dbReference type="EMBL" id="GBRH01256697">
    <property type="protein sequence ID" value="JAD41198.1"/>
    <property type="molecule type" value="Transcribed_RNA"/>
</dbReference>
<dbReference type="AlphaFoldDB" id="A0A0A8ZU58"/>
<organism evidence="1">
    <name type="scientific">Arundo donax</name>
    <name type="common">Giant reed</name>
    <name type="synonym">Donax arundinaceus</name>
    <dbReference type="NCBI Taxonomy" id="35708"/>
    <lineage>
        <taxon>Eukaryota</taxon>
        <taxon>Viridiplantae</taxon>
        <taxon>Streptophyta</taxon>
        <taxon>Embryophyta</taxon>
        <taxon>Tracheophyta</taxon>
        <taxon>Spermatophyta</taxon>
        <taxon>Magnoliopsida</taxon>
        <taxon>Liliopsida</taxon>
        <taxon>Poales</taxon>
        <taxon>Poaceae</taxon>
        <taxon>PACMAD clade</taxon>
        <taxon>Arundinoideae</taxon>
        <taxon>Arundineae</taxon>
        <taxon>Arundo</taxon>
    </lineage>
</organism>